<evidence type="ECO:0000256" key="4">
    <source>
        <dbReference type="ARBA" id="ARBA00022692"/>
    </source>
</evidence>
<evidence type="ECO:0000256" key="7">
    <source>
        <dbReference type="SAM" id="Phobius"/>
    </source>
</evidence>
<dbReference type="GO" id="GO:0005886">
    <property type="term" value="C:plasma membrane"/>
    <property type="evidence" value="ECO:0007669"/>
    <property type="project" value="UniProtKB-SubCell"/>
</dbReference>
<evidence type="ECO:0000256" key="6">
    <source>
        <dbReference type="ARBA" id="ARBA00023136"/>
    </source>
</evidence>
<dbReference type="InterPro" id="IPR005891">
    <property type="entry name" value="DevC"/>
</dbReference>
<keyword evidence="10" id="KW-1185">Reference proteome</keyword>
<evidence type="ECO:0000259" key="8">
    <source>
        <dbReference type="Pfam" id="PF02687"/>
    </source>
</evidence>
<comment type="caution">
    <text evidence="9">The sequence shown here is derived from an EMBL/GenBank/DDBJ whole genome shotgun (WGS) entry which is preliminary data.</text>
</comment>
<dbReference type="InterPro" id="IPR003838">
    <property type="entry name" value="ABC3_permease_C"/>
</dbReference>
<feature type="transmembrane region" description="Helical" evidence="7">
    <location>
        <begin position="316"/>
        <end position="341"/>
    </location>
</feature>
<dbReference type="Pfam" id="PF02687">
    <property type="entry name" value="FtsX"/>
    <property type="match status" value="1"/>
</dbReference>
<dbReference type="Proteomes" id="UP000316714">
    <property type="component" value="Unassembled WGS sequence"/>
</dbReference>
<evidence type="ECO:0000313" key="9">
    <source>
        <dbReference type="EMBL" id="TWT35470.1"/>
    </source>
</evidence>
<feature type="transmembrane region" description="Helical" evidence="7">
    <location>
        <begin position="271"/>
        <end position="295"/>
    </location>
</feature>
<dbReference type="PIRSF" id="PIRSF031773">
    <property type="entry name" value="DevC"/>
    <property type="match status" value="1"/>
</dbReference>
<evidence type="ECO:0000256" key="2">
    <source>
        <dbReference type="ARBA" id="ARBA00022448"/>
    </source>
</evidence>
<evidence type="ECO:0000256" key="5">
    <source>
        <dbReference type="ARBA" id="ARBA00022989"/>
    </source>
</evidence>
<evidence type="ECO:0000256" key="3">
    <source>
        <dbReference type="ARBA" id="ARBA00022475"/>
    </source>
</evidence>
<keyword evidence="2" id="KW-0813">Transport</keyword>
<dbReference type="InterPro" id="IPR051125">
    <property type="entry name" value="ABC-4/HrtB_transporter"/>
</dbReference>
<evidence type="ECO:0000256" key="1">
    <source>
        <dbReference type="ARBA" id="ARBA00004651"/>
    </source>
</evidence>
<keyword evidence="5 7" id="KW-1133">Transmembrane helix</keyword>
<dbReference type="PANTHER" id="PTHR43738:SF1">
    <property type="entry name" value="HEMIN TRANSPORT SYSTEM PERMEASE PROTEIN HRTB-RELATED"/>
    <property type="match status" value="1"/>
</dbReference>
<name>A0A5C5VBT1_9BACT</name>
<protein>
    <submittedName>
        <fullName evidence="9">FtsX-like permease family protein</fullName>
    </submittedName>
</protein>
<keyword evidence="3" id="KW-1003">Cell membrane</keyword>
<keyword evidence="4 7" id="KW-0812">Transmembrane</keyword>
<feature type="transmembrane region" description="Helical" evidence="7">
    <location>
        <begin position="361"/>
        <end position="382"/>
    </location>
</feature>
<sequence length="394" mass="42882">MLKTPLAWKNLMHDRRRLATAVAGIGFAVLLMFVQVGFQNALYDSQVRLVDALRGDLFITSRDRFAIAAETRFPIQRLYQAQSAPGVAGVYPLYTELTTSVFKNFGSHASSKGHQIRSMAIRLGDPVFHLPAVDESIPLLRGPLTAIVDRQSKPAKFALPIDDPDALSNANIEVSDRRLNLVGTFDLGADFVNEGNLIMGTATFGKLFPHRVPMGDPLSIVDLGVVELVDGANPEQARDTLAELLGEQVGVFTREGFRGKEMKFWRSTTPIGAVFSAGKVIGFVVGVVICYQVIFSGISDHMPEFATLKAMGYGRWYFISLIVVEAVWLAVFGFLPGAMVSTGLYQWLAAQTGLLMQMTPSTLGFVFAITVVMCVASGLLAVRKLLTADPASLF</sequence>
<evidence type="ECO:0000313" key="10">
    <source>
        <dbReference type="Proteomes" id="UP000316714"/>
    </source>
</evidence>
<dbReference type="RefSeq" id="WP_146561669.1">
    <property type="nucleotide sequence ID" value="NZ_SIHJ01000001.1"/>
</dbReference>
<dbReference type="PANTHER" id="PTHR43738">
    <property type="entry name" value="ABC TRANSPORTER, MEMBRANE PROTEIN"/>
    <property type="match status" value="1"/>
</dbReference>
<proteinExistence type="predicted"/>
<accession>A0A5C5VBT1</accession>
<dbReference type="EMBL" id="SIHJ01000001">
    <property type="protein sequence ID" value="TWT35470.1"/>
    <property type="molecule type" value="Genomic_DNA"/>
</dbReference>
<dbReference type="OrthoDB" id="180999at2"/>
<dbReference type="AlphaFoldDB" id="A0A5C5VBT1"/>
<feature type="domain" description="ABC3 transporter permease C-terminal" evidence="8">
    <location>
        <begin position="281"/>
        <end position="390"/>
    </location>
</feature>
<dbReference type="NCBIfam" id="TIGR01185">
    <property type="entry name" value="devC"/>
    <property type="match status" value="1"/>
</dbReference>
<feature type="transmembrane region" description="Helical" evidence="7">
    <location>
        <begin position="18"/>
        <end position="38"/>
    </location>
</feature>
<comment type="subcellular location">
    <subcellularLocation>
        <location evidence="1">Cell membrane</location>
        <topology evidence="1">Multi-pass membrane protein</topology>
    </subcellularLocation>
</comment>
<reference evidence="9 10" key="1">
    <citation type="submission" date="2019-02" db="EMBL/GenBank/DDBJ databases">
        <title>Deep-cultivation of Planctomycetes and their phenomic and genomic characterization uncovers novel biology.</title>
        <authorList>
            <person name="Wiegand S."/>
            <person name="Jogler M."/>
            <person name="Boedeker C."/>
            <person name="Pinto D."/>
            <person name="Vollmers J."/>
            <person name="Rivas-Marin E."/>
            <person name="Kohn T."/>
            <person name="Peeters S.H."/>
            <person name="Heuer A."/>
            <person name="Rast P."/>
            <person name="Oberbeckmann S."/>
            <person name="Bunk B."/>
            <person name="Jeske O."/>
            <person name="Meyerdierks A."/>
            <person name="Storesund J.E."/>
            <person name="Kallscheuer N."/>
            <person name="Luecker S."/>
            <person name="Lage O.M."/>
            <person name="Pohl T."/>
            <person name="Merkel B.J."/>
            <person name="Hornburger P."/>
            <person name="Mueller R.-W."/>
            <person name="Bruemmer F."/>
            <person name="Labrenz M."/>
            <person name="Spormann A.M."/>
            <person name="Op Den Camp H."/>
            <person name="Overmann J."/>
            <person name="Amann R."/>
            <person name="Jetten M.S.M."/>
            <person name="Mascher T."/>
            <person name="Medema M.H."/>
            <person name="Devos D.P."/>
            <person name="Kaster A.-K."/>
            <person name="Ovreas L."/>
            <person name="Rohde M."/>
            <person name="Galperin M.Y."/>
            <person name="Jogler C."/>
        </authorList>
    </citation>
    <scope>NUCLEOTIDE SEQUENCE [LARGE SCALE GENOMIC DNA]</scope>
    <source>
        <strain evidence="9 10">KOR34</strain>
    </source>
</reference>
<keyword evidence="6 7" id="KW-0472">Membrane</keyword>
<organism evidence="9 10">
    <name type="scientific">Posidoniimonas corsicana</name>
    <dbReference type="NCBI Taxonomy" id="1938618"/>
    <lineage>
        <taxon>Bacteria</taxon>
        <taxon>Pseudomonadati</taxon>
        <taxon>Planctomycetota</taxon>
        <taxon>Planctomycetia</taxon>
        <taxon>Pirellulales</taxon>
        <taxon>Lacipirellulaceae</taxon>
        <taxon>Posidoniimonas</taxon>
    </lineage>
</organism>
<gene>
    <name evidence="9" type="ORF">KOR34_03620</name>
</gene>